<evidence type="ECO:0000256" key="1">
    <source>
        <dbReference type="SAM" id="Phobius"/>
    </source>
</evidence>
<reference evidence="3" key="1">
    <citation type="journal article" date="2019" name="Int. J. Syst. Evol. Microbiol.">
        <title>The Global Catalogue of Microorganisms (GCM) 10K type strain sequencing project: providing services to taxonomists for standard genome sequencing and annotation.</title>
        <authorList>
            <consortium name="The Broad Institute Genomics Platform"/>
            <consortium name="The Broad Institute Genome Sequencing Center for Infectious Disease"/>
            <person name="Wu L."/>
            <person name="Ma J."/>
        </authorList>
    </citation>
    <scope>NUCLEOTIDE SEQUENCE [LARGE SCALE GENOMIC DNA]</scope>
    <source>
        <strain evidence="3">JCM 12389</strain>
    </source>
</reference>
<keyword evidence="1" id="KW-1133">Transmembrane helix</keyword>
<feature type="transmembrane region" description="Helical" evidence="1">
    <location>
        <begin position="12"/>
        <end position="30"/>
    </location>
</feature>
<protein>
    <submittedName>
        <fullName evidence="2">Uncharacterized protein</fullName>
    </submittedName>
</protein>
<accession>A0ABP3L1C8</accession>
<sequence length="78" mass="9678">MKRKSEIEIEHFYFPFWFLGRKIIIAFVWAKNKGDWWYKGDDESTRRFFWIERSRKRDMTQNNLYFGRLAMSLMVGNS</sequence>
<organism evidence="2 3">
    <name type="scientific">Salinibacillus aidingensis</name>
    <dbReference type="NCBI Taxonomy" id="237684"/>
    <lineage>
        <taxon>Bacteria</taxon>
        <taxon>Bacillati</taxon>
        <taxon>Bacillota</taxon>
        <taxon>Bacilli</taxon>
        <taxon>Bacillales</taxon>
        <taxon>Bacillaceae</taxon>
        <taxon>Salinibacillus</taxon>
    </lineage>
</organism>
<keyword evidence="1" id="KW-0472">Membrane</keyword>
<evidence type="ECO:0000313" key="2">
    <source>
        <dbReference type="EMBL" id="GAA0491145.1"/>
    </source>
</evidence>
<proteinExistence type="predicted"/>
<keyword evidence="3" id="KW-1185">Reference proteome</keyword>
<dbReference type="Proteomes" id="UP001500880">
    <property type="component" value="Unassembled WGS sequence"/>
</dbReference>
<comment type="caution">
    <text evidence="2">The sequence shown here is derived from an EMBL/GenBank/DDBJ whole genome shotgun (WGS) entry which is preliminary data.</text>
</comment>
<dbReference type="EMBL" id="BAAADO010000003">
    <property type="protein sequence ID" value="GAA0491145.1"/>
    <property type="molecule type" value="Genomic_DNA"/>
</dbReference>
<gene>
    <name evidence="2" type="ORF">GCM10008986_16510</name>
</gene>
<name>A0ABP3L1C8_9BACI</name>
<keyword evidence="1" id="KW-0812">Transmembrane</keyword>
<evidence type="ECO:0000313" key="3">
    <source>
        <dbReference type="Proteomes" id="UP001500880"/>
    </source>
</evidence>